<dbReference type="InterPro" id="IPR015421">
    <property type="entry name" value="PyrdxlP-dep_Trfase_major"/>
</dbReference>
<dbReference type="Proteomes" id="UP000229307">
    <property type="component" value="Unassembled WGS sequence"/>
</dbReference>
<dbReference type="InterPro" id="IPR015422">
    <property type="entry name" value="PyrdxlP-dep_Trfase_small"/>
</dbReference>
<keyword evidence="2" id="KW-0032">Aminotransferase</keyword>
<evidence type="ECO:0000256" key="1">
    <source>
        <dbReference type="RuleBase" id="RU004508"/>
    </source>
</evidence>
<evidence type="ECO:0000313" key="2">
    <source>
        <dbReference type="EMBL" id="PIZ15460.1"/>
    </source>
</evidence>
<dbReference type="GO" id="GO:0030170">
    <property type="term" value="F:pyridoxal phosphate binding"/>
    <property type="evidence" value="ECO:0007669"/>
    <property type="project" value="TreeGrafter"/>
</dbReference>
<gene>
    <name evidence="2" type="ORF">COY52_09800</name>
</gene>
<keyword evidence="1" id="KW-0663">Pyridoxal phosphate</keyword>
<accession>A0A2M7S7K2</accession>
<dbReference type="Gene3D" id="3.40.640.10">
    <property type="entry name" value="Type I PLP-dependent aspartate aminotransferase-like (Major domain)"/>
    <property type="match status" value="1"/>
</dbReference>
<name>A0A2M7S7K2_9BACT</name>
<comment type="caution">
    <text evidence="2">The sequence shown here is derived from an EMBL/GenBank/DDBJ whole genome shotgun (WGS) entry which is preliminary data.</text>
</comment>
<dbReference type="CDD" id="cd00616">
    <property type="entry name" value="AHBA_syn"/>
    <property type="match status" value="1"/>
</dbReference>
<reference evidence="3" key="1">
    <citation type="submission" date="2017-09" db="EMBL/GenBank/DDBJ databases">
        <title>Depth-based differentiation of microbial function through sediment-hosted aquifers and enrichment of novel symbionts in the deep terrestrial subsurface.</title>
        <authorList>
            <person name="Probst A.J."/>
            <person name="Ladd B."/>
            <person name="Jarett J.K."/>
            <person name="Geller-Mcgrath D.E."/>
            <person name="Sieber C.M.K."/>
            <person name="Emerson J.B."/>
            <person name="Anantharaman K."/>
            <person name="Thomas B.C."/>
            <person name="Malmstrom R."/>
            <person name="Stieglmeier M."/>
            <person name="Klingl A."/>
            <person name="Woyke T."/>
            <person name="Ryan C.M."/>
            <person name="Banfield J.F."/>
        </authorList>
    </citation>
    <scope>NUCLEOTIDE SEQUENCE [LARGE SCALE GENOMIC DNA]</scope>
</reference>
<dbReference type="SUPFAM" id="SSF53383">
    <property type="entry name" value="PLP-dependent transferases"/>
    <property type="match status" value="1"/>
</dbReference>
<dbReference type="EMBL" id="PFMR01000262">
    <property type="protein sequence ID" value="PIZ15460.1"/>
    <property type="molecule type" value="Genomic_DNA"/>
</dbReference>
<dbReference type="GO" id="GO:0000271">
    <property type="term" value="P:polysaccharide biosynthetic process"/>
    <property type="evidence" value="ECO:0007669"/>
    <property type="project" value="TreeGrafter"/>
</dbReference>
<dbReference type="Gene3D" id="3.90.1150.10">
    <property type="entry name" value="Aspartate Aminotransferase, domain 1"/>
    <property type="match status" value="1"/>
</dbReference>
<dbReference type="PANTHER" id="PTHR30244:SF34">
    <property type="entry name" value="DTDP-4-AMINO-4,6-DIDEOXYGALACTOSE TRANSAMINASE"/>
    <property type="match status" value="1"/>
</dbReference>
<organism evidence="2 3">
    <name type="scientific">Candidatus Desantisbacteria bacterium CG_4_10_14_0_8_um_filter_48_22</name>
    <dbReference type="NCBI Taxonomy" id="1974543"/>
    <lineage>
        <taxon>Bacteria</taxon>
        <taxon>Candidatus Desantisiibacteriota</taxon>
    </lineage>
</organism>
<proteinExistence type="inferred from homology"/>
<dbReference type="Pfam" id="PF01041">
    <property type="entry name" value="DegT_DnrJ_EryC1"/>
    <property type="match status" value="1"/>
</dbReference>
<keyword evidence="2" id="KW-0808">Transferase</keyword>
<dbReference type="InterPro" id="IPR000653">
    <property type="entry name" value="DegT/StrS_aminotransferase"/>
</dbReference>
<protein>
    <submittedName>
        <fullName evidence="2">Glutamine--scyllo-inositol aminotransferase</fullName>
    </submittedName>
</protein>
<dbReference type="GO" id="GO:0008483">
    <property type="term" value="F:transaminase activity"/>
    <property type="evidence" value="ECO:0007669"/>
    <property type="project" value="UniProtKB-KW"/>
</dbReference>
<dbReference type="InterPro" id="IPR015424">
    <property type="entry name" value="PyrdxlP-dep_Trfase"/>
</dbReference>
<sequence length="441" mass="48980">MPDDRLKRKLFGQKVGVEELMEIISLWNLRPAAMKRLEKIIRKDFRKTPHLFRYYVPAGFPDKVREFEELFAKKAGVPFALAVNSCTSALLASLAACGVGPGDEVIVPAYTFFISASIIVTARAIPVLAEIDETLTLDPVDLEKKITRRTKAIIAVHMIGRPCRMDAIMRIAKKHKLKVIEDTAQACGGSYKGKFLGSFGDCGCFSFDPFKILTCGEGGVITLKDEWLYTRCQSYQDSSACWRPDRYAKERKPGEIFCGENYRQSQVHAAIGIAQLRKLDMIIRSLRENRDRIIAGIRKSGKFRIVPSADPKGEAGTSIVLMFNNAKEAEKAGSALAGAGISSGRLYSPRLRDWHTYPYWEHIIGKKTITKEGCPFTCSFYKGKLPRYSADMCPRTSDILGRSVAIWVSPAFGAQDCRQIAEAINTVESCPKGIPSGNVKS</sequence>
<comment type="similarity">
    <text evidence="1">Belongs to the DegT/DnrJ/EryC1 family.</text>
</comment>
<evidence type="ECO:0000313" key="3">
    <source>
        <dbReference type="Proteomes" id="UP000229307"/>
    </source>
</evidence>
<dbReference type="AlphaFoldDB" id="A0A2M7S7K2"/>
<dbReference type="PANTHER" id="PTHR30244">
    <property type="entry name" value="TRANSAMINASE"/>
    <property type="match status" value="1"/>
</dbReference>